<dbReference type="InterPro" id="IPR004800">
    <property type="entry name" value="KdsD/KpsF-type"/>
</dbReference>
<evidence type="ECO:0000256" key="2">
    <source>
        <dbReference type="ARBA" id="ARBA00022737"/>
    </source>
</evidence>
<dbReference type="Gene3D" id="3.40.50.10490">
    <property type="entry name" value="Glucose-6-phosphate isomerase like protein, domain 1"/>
    <property type="match status" value="1"/>
</dbReference>
<dbReference type="PANTHER" id="PTHR47476:SF2">
    <property type="entry name" value="ARABINOSE 5-PHOSPHATE ISOMERASE-RELATED"/>
    <property type="match status" value="1"/>
</dbReference>
<dbReference type="EMBL" id="CP014639">
    <property type="protein sequence ID" value="ANH78321.1"/>
    <property type="molecule type" value="Genomic_DNA"/>
</dbReference>
<name>A0A1A9HV92_9CHLA</name>
<feature type="site" description="Catalytically relevant" evidence="5">
    <location>
        <position position="55"/>
    </location>
</feature>
<dbReference type="PIRSF" id="PIRSF004692">
    <property type="entry name" value="KdsD_KpsF"/>
    <property type="match status" value="1"/>
</dbReference>
<dbReference type="InterPro" id="IPR035474">
    <property type="entry name" value="SIS_Kpsf"/>
</dbReference>
<dbReference type="InterPro" id="IPR001347">
    <property type="entry name" value="SIS_dom"/>
</dbReference>
<comment type="similarity">
    <text evidence="1 4">Belongs to the SIS family. GutQ/KpsF subfamily.</text>
</comment>
<dbReference type="STRING" id="1806891.Cs308_0150"/>
<dbReference type="CDD" id="cd04604">
    <property type="entry name" value="CBS_pair_SIS_assoc"/>
    <property type="match status" value="1"/>
</dbReference>
<proteinExistence type="inferred from homology"/>
<dbReference type="GO" id="GO:0005975">
    <property type="term" value="P:carbohydrate metabolic process"/>
    <property type="evidence" value="ECO:0007669"/>
    <property type="project" value="InterPro"/>
</dbReference>
<feature type="domain" description="CBS" evidence="7">
    <location>
        <begin position="274"/>
        <end position="329"/>
    </location>
</feature>
<dbReference type="InterPro" id="IPR046348">
    <property type="entry name" value="SIS_dom_sf"/>
</dbReference>
<evidence type="ECO:0000256" key="6">
    <source>
        <dbReference type="PROSITE-ProRule" id="PRU00703"/>
    </source>
</evidence>
<dbReference type="PATRIC" id="fig|1806891.3.peg.144"/>
<dbReference type="CDD" id="cd05014">
    <property type="entry name" value="SIS_Kpsf"/>
    <property type="match status" value="1"/>
</dbReference>
<dbReference type="SUPFAM" id="SSF53697">
    <property type="entry name" value="SIS domain"/>
    <property type="match status" value="1"/>
</dbReference>
<sequence length="329" mass="35843">MSSSVISIDICEDILTKQKEALNFFFQTFHYKETLELAEKILHHSGWIFFSGMGKSGCIARKIVATLQSLSEHALFFAPGDLLHGDLGLVSPGDIVCLLSKSGEARELLDCIPYLKERGATVVAITSVSYSNLAAMSDHVVILPAIAELDPFNLIPTTSTTCQMLFGDLLAMTVLYGRGVSLSTYGKNHPKGQIGMRANGRVKDYMFPKTEVPFCRPGDNVQFALEIFSAYGCGCVCIVDSEFRLQGIFTDGDLRRSLACYGGEVLSLCLVEVMTSSPRVVTDTTDVAIALRIMETSRPITVLPVVNDEENMCVVGLLHMHTLAKAGLL</sequence>
<dbReference type="SMART" id="SM00116">
    <property type="entry name" value="CBS"/>
    <property type="match status" value="2"/>
</dbReference>
<keyword evidence="3 6" id="KW-0129">CBS domain</keyword>
<keyword evidence="10" id="KW-1185">Reference proteome</keyword>
<dbReference type="GO" id="GO:1901135">
    <property type="term" value="P:carbohydrate derivative metabolic process"/>
    <property type="evidence" value="ECO:0007669"/>
    <property type="project" value="InterPro"/>
</dbReference>
<dbReference type="RefSeq" id="WP_066481387.1">
    <property type="nucleotide sequence ID" value="NZ_CP014639.1"/>
</dbReference>
<evidence type="ECO:0000256" key="4">
    <source>
        <dbReference type="PIRNR" id="PIRNR004692"/>
    </source>
</evidence>
<organism evidence="9 10">
    <name type="scientific">Candidatus Chlamydia sanziniae</name>
    <dbReference type="NCBI Taxonomy" id="1806891"/>
    <lineage>
        <taxon>Bacteria</taxon>
        <taxon>Pseudomonadati</taxon>
        <taxon>Chlamydiota</taxon>
        <taxon>Chlamydiia</taxon>
        <taxon>Chlamydiales</taxon>
        <taxon>Chlamydiaceae</taxon>
        <taxon>Chlamydia/Chlamydophila group</taxon>
        <taxon>Chlamydia</taxon>
    </lineage>
</organism>
<feature type="domain" description="CBS" evidence="7">
    <location>
        <begin position="206"/>
        <end position="265"/>
    </location>
</feature>
<reference evidence="10" key="1">
    <citation type="submission" date="2016-03" db="EMBL/GenBank/DDBJ databases">
        <title>Culture-independent genomics supports pathogen discovery for uncultivable bacteria within the genus Chlamydia.</title>
        <authorList>
            <person name="Taylor-Brown A."/>
            <person name="Bachmann N.L."/>
            <person name="Borel N."/>
            <person name="Polkinghorne A."/>
        </authorList>
    </citation>
    <scope>NUCLEOTIDE SEQUENCE [LARGE SCALE GENOMIC DNA]</scope>
    <source>
        <strain evidence="10">2742-308</strain>
    </source>
</reference>
<dbReference type="PROSITE" id="PS51371">
    <property type="entry name" value="CBS"/>
    <property type="match status" value="2"/>
</dbReference>
<keyword evidence="9" id="KW-0413">Isomerase</keyword>
<dbReference type="AlphaFoldDB" id="A0A1A9HV92"/>
<feature type="site" description="Catalytically relevant" evidence="5">
    <location>
        <position position="107"/>
    </location>
</feature>
<evidence type="ECO:0000256" key="5">
    <source>
        <dbReference type="PIRSR" id="PIRSR004692-3"/>
    </source>
</evidence>
<feature type="domain" description="SIS" evidence="8">
    <location>
        <begin position="37"/>
        <end position="180"/>
    </location>
</feature>
<gene>
    <name evidence="9" type="ORF">Cs308_0150</name>
</gene>
<feature type="site" description="Catalytically relevant" evidence="5">
    <location>
        <position position="148"/>
    </location>
</feature>
<dbReference type="GO" id="GO:0016853">
    <property type="term" value="F:isomerase activity"/>
    <property type="evidence" value="ECO:0007669"/>
    <property type="project" value="UniProtKB-KW"/>
</dbReference>
<evidence type="ECO:0000313" key="9">
    <source>
        <dbReference type="EMBL" id="ANH78321.1"/>
    </source>
</evidence>
<evidence type="ECO:0000256" key="1">
    <source>
        <dbReference type="ARBA" id="ARBA00008165"/>
    </source>
</evidence>
<keyword evidence="2" id="KW-0677">Repeat</keyword>
<evidence type="ECO:0000256" key="3">
    <source>
        <dbReference type="ARBA" id="ARBA00023122"/>
    </source>
</evidence>
<dbReference type="GO" id="GO:0097367">
    <property type="term" value="F:carbohydrate derivative binding"/>
    <property type="evidence" value="ECO:0007669"/>
    <property type="project" value="InterPro"/>
</dbReference>
<dbReference type="Pfam" id="PF00571">
    <property type="entry name" value="CBS"/>
    <property type="match status" value="2"/>
</dbReference>
<dbReference type="PANTHER" id="PTHR47476">
    <property type="match status" value="1"/>
</dbReference>
<evidence type="ECO:0000259" key="8">
    <source>
        <dbReference type="PROSITE" id="PS51464"/>
    </source>
</evidence>
<dbReference type="Pfam" id="PF01380">
    <property type="entry name" value="SIS"/>
    <property type="match status" value="1"/>
</dbReference>
<evidence type="ECO:0000259" key="7">
    <source>
        <dbReference type="PROSITE" id="PS51371"/>
    </source>
</evidence>
<dbReference type="OrthoDB" id="9762536at2"/>
<dbReference type="KEGG" id="csaz:Cs308_0150"/>
<feature type="site" description="Catalytically relevant" evidence="5">
    <location>
        <position position="189"/>
    </location>
</feature>
<accession>A0A1A9HV92</accession>
<dbReference type="InterPro" id="IPR000644">
    <property type="entry name" value="CBS_dom"/>
</dbReference>
<dbReference type="InterPro" id="IPR046342">
    <property type="entry name" value="CBS_dom_sf"/>
</dbReference>
<dbReference type="PROSITE" id="PS51464">
    <property type="entry name" value="SIS"/>
    <property type="match status" value="1"/>
</dbReference>
<evidence type="ECO:0000313" key="10">
    <source>
        <dbReference type="Proteomes" id="UP000078162"/>
    </source>
</evidence>
<dbReference type="Proteomes" id="UP000078162">
    <property type="component" value="Chromosome"/>
</dbReference>
<dbReference type="NCBIfam" id="TIGR00393">
    <property type="entry name" value="kpsF"/>
    <property type="match status" value="1"/>
</dbReference>
<dbReference type="Gene3D" id="3.10.580.10">
    <property type="entry name" value="CBS-domain"/>
    <property type="match status" value="1"/>
</dbReference>
<protein>
    <submittedName>
        <fullName evidence="9">Arabinose 5-phosphate isomerase</fullName>
    </submittedName>
</protein>